<keyword evidence="4" id="KW-0804">Transcription</keyword>
<sequence>MELDSYDRNILRALQADARQTNQQLANNIALSPSACLERVRKLEKRGLIQGYRALLNARNLGMDHVVFVEVTLTRSTQDAFVHFARAVRAIPQIQACHMVAGGFDYLLKVRGRDIQEYRQFLGEVLTQLPDVQSTHTYVVMETVKDGDELNV</sequence>
<dbReference type="SUPFAM" id="SSF46785">
    <property type="entry name" value="Winged helix' DNA-binding domain"/>
    <property type="match status" value="1"/>
</dbReference>
<dbReference type="InterPro" id="IPR036388">
    <property type="entry name" value="WH-like_DNA-bd_sf"/>
</dbReference>
<dbReference type="GO" id="GO:0043200">
    <property type="term" value="P:response to amino acid"/>
    <property type="evidence" value="ECO:0007669"/>
    <property type="project" value="TreeGrafter"/>
</dbReference>
<dbReference type="PANTHER" id="PTHR30154">
    <property type="entry name" value="LEUCINE-RESPONSIVE REGULATORY PROTEIN"/>
    <property type="match status" value="1"/>
</dbReference>
<keyword evidence="1" id="KW-0805">Transcription regulation</keyword>
<dbReference type="InterPro" id="IPR019888">
    <property type="entry name" value="Tscrpt_reg_AsnC-like"/>
</dbReference>
<dbReference type="InterPro" id="IPR019887">
    <property type="entry name" value="Tscrpt_reg_AsnC/Lrp_C"/>
</dbReference>
<keyword evidence="2" id="KW-0238">DNA-binding</keyword>
<evidence type="ECO:0000256" key="4">
    <source>
        <dbReference type="ARBA" id="ARBA00023163"/>
    </source>
</evidence>
<evidence type="ECO:0000256" key="1">
    <source>
        <dbReference type="ARBA" id="ARBA00023015"/>
    </source>
</evidence>
<dbReference type="KEGG" id="llp:GH975_11955"/>
<organism evidence="7 8">
    <name type="scientific">Litorivicinus lipolyticus</name>
    <dbReference type="NCBI Taxonomy" id="418701"/>
    <lineage>
        <taxon>Bacteria</taxon>
        <taxon>Pseudomonadati</taxon>
        <taxon>Pseudomonadota</taxon>
        <taxon>Gammaproteobacteria</taxon>
        <taxon>Oceanospirillales</taxon>
        <taxon>Litorivicinaceae</taxon>
        <taxon>Litorivicinus</taxon>
    </lineage>
</organism>
<dbReference type="InterPro" id="IPR011991">
    <property type="entry name" value="ArsR-like_HTH"/>
</dbReference>
<dbReference type="GO" id="GO:0043565">
    <property type="term" value="F:sequence-specific DNA binding"/>
    <property type="evidence" value="ECO:0007669"/>
    <property type="project" value="InterPro"/>
</dbReference>
<dbReference type="AlphaFoldDB" id="A0A5Q2QG66"/>
<dbReference type="Proteomes" id="UP000388235">
    <property type="component" value="Chromosome"/>
</dbReference>
<dbReference type="SUPFAM" id="SSF54909">
    <property type="entry name" value="Dimeric alpha+beta barrel"/>
    <property type="match status" value="1"/>
</dbReference>
<evidence type="ECO:0000256" key="5">
    <source>
        <dbReference type="ARBA" id="ARBA00039227"/>
    </source>
</evidence>
<name>A0A5Q2QG66_9GAMM</name>
<dbReference type="GO" id="GO:0006355">
    <property type="term" value="P:regulation of DNA-templated transcription"/>
    <property type="evidence" value="ECO:0007669"/>
    <property type="project" value="UniProtKB-ARBA"/>
</dbReference>
<dbReference type="Pfam" id="PF01037">
    <property type="entry name" value="AsnC_trans_reg"/>
    <property type="match status" value="1"/>
</dbReference>
<dbReference type="Gene3D" id="3.30.70.920">
    <property type="match status" value="1"/>
</dbReference>
<gene>
    <name evidence="7" type="ORF">GH975_11955</name>
</gene>
<dbReference type="Gene3D" id="1.10.10.10">
    <property type="entry name" value="Winged helix-like DNA-binding domain superfamily/Winged helix DNA-binding domain"/>
    <property type="match status" value="1"/>
</dbReference>
<dbReference type="EMBL" id="CP045871">
    <property type="protein sequence ID" value="QGG81352.1"/>
    <property type="molecule type" value="Genomic_DNA"/>
</dbReference>
<dbReference type="InterPro" id="IPR000485">
    <property type="entry name" value="AsnC-type_HTH_dom"/>
</dbReference>
<keyword evidence="3" id="KW-0010">Activator</keyword>
<evidence type="ECO:0000313" key="8">
    <source>
        <dbReference type="Proteomes" id="UP000388235"/>
    </source>
</evidence>
<evidence type="ECO:0000259" key="6">
    <source>
        <dbReference type="PROSITE" id="PS50956"/>
    </source>
</evidence>
<protein>
    <recommendedName>
        <fullName evidence="5">Leucine-responsive regulatory protein</fullName>
    </recommendedName>
</protein>
<keyword evidence="8" id="KW-1185">Reference proteome</keyword>
<dbReference type="PANTHER" id="PTHR30154:SF0">
    <property type="entry name" value="LEUCINE-RESPONSIVE REGULATORY PROTEIN"/>
    <property type="match status" value="1"/>
</dbReference>
<dbReference type="PROSITE" id="PS00519">
    <property type="entry name" value="HTH_ASNC_1"/>
    <property type="match status" value="1"/>
</dbReference>
<dbReference type="RefSeq" id="WP_153714855.1">
    <property type="nucleotide sequence ID" value="NZ_CP045871.1"/>
</dbReference>
<dbReference type="InterPro" id="IPR011008">
    <property type="entry name" value="Dimeric_a/b-barrel"/>
</dbReference>
<dbReference type="Pfam" id="PF13412">
    <property type="entry name" value="HTH_24"/>
    <property type="match status" value="1"/>
</dbReference>
<dbReference type="CDD" id="cd00090">
    <property type="entry name" value="HTH_ARSR"/>
    <property type="match status" value="1"/>
</dbReference>
<dbReference type="GO" id="GO:0005829">
    <property type="term" value="C:cytosol"/>
    <property type="evidence" value="ECO:0007669"/>
    <property type="project" value="TreeGrafter"/>
</dbReference>
<dbReference type="InterPro" id="IPR019885">
    <property type="entry name" value="Tscrpt_reg_HTH_AsnC-type_CS"/>
</dbReference>
<dbReference type="OrthoDB" id="8590699at2"/>
<reference evidence="7 8" key="1">
    <citation type="submission" date="2019-11" db="EMBL/GenBank/DDBJ databases">
        <authorList>
            <person name="Khan S.A."/>
            <person name="Jeon C.O."/>
            <person name="Chun B.H."/>
        </authorList>
    </citation>
    <scope>NUCLEOTIDE SEQUENCE [LARGE SCALE GENOMIC DNA]</scope>
    <source>
        <strain evidence="7 8">IMCC 1097</strain>
    </source>
</reference>
<dbReference type="InterPro" id="IPR036390">
    <property type="entry name" value="WH_DNA-bd_sf"/>
</dbReference>
<accession>A0A5Q2QG66</accession>
<dbReference type="SMART" id="SM00344">
    <property type="entry name" value="HTH_ASNC"/>
    <property type="match status" value="1"/>
</dbReference>
<evidence type="ECO:0000256" key="2">
    <source>
        <dbReference type="ARBA" id="ARBA00023125"/>
    </source>
</evidence>
<dbReference type="PRINTS" id="PR00033">
    <property type="entry name" value="HTHASNC"/>
</dbReference>
<evidence type="ECO:0000256" key="3">
    <source>
        <dbReference type="ARBA" id="ARBA00023159"/>
    </source>
</evidence>
<dbReference type="PROSITE" id="PS50956">
    <property type="entry name" value="HTH_ASNC_2"/>
    <property type="match status" value="1"/>
</dbReference>
<proteinExistence type="predicted"/>
<evidence type="ECO:0000313" key="7">
    <source>
        <dbReference type="EMBL" id="QGG81352.1"/>
    </source>
</evidence>
<feature type="domain" description="HTH asnC-type" evidence="6">
    <location>
        <begin position="3"/>
        <end position="64"/>
    </location>
</feature>